<evidence type="ECO:0000313" key="2">
    <source>
        <dbReference type="Proteomes" id="UP001165190"/>
    </source>
</evidence>
<gene>
    <name evidence="1" type="ORF">HRI_003648900</name>
</gene>
<dbReference type="EMBL" id="BSYR01000035">
    <property type="protein sequence ID" value="GMI99796.1"/>
    <property type="molecule type" value="Genomic_DNA"/>
</dbReference>
<dbReference type="InterPro" id="IPR025322">
    <property type="entry name" value="PADRE_dom"/>
</dbReference>
<accession>A0A9W7IPS1</accession>
<protein>
    <recommendedName>
        <fullName evidence="3">Plastid movement impaired 2</fullName>
    </recommendedName>
</protein>
<sequence length="226" mass="24683">MGNSFGGKNTSKVMKINGETFKLKTPVKAEEVVKDYPGHVLLESDAVKHHGVRAKPLQPCQKLEPNSLYFLVQLPEAPNERVPRRVRSGLNMRAKDRLESLMLSRRSVSDLSLIKQQSGVAEGGGSGGAMRVKMRVPKREVERLMKESESETVAAEKIVRLCMAGTAGDGGAMKGKGEGLFMERQLLHWKGSHGSLSGDGSKAREKKVSFVPRNEGGSKIVVISHH</sequence>
<proteinExistence type="predicted"/>
<comment type="caution">
    <text evidence="1">The sequence shown here is derived from an EMBL/GenBank/DDBJ whole genome shotgun (WGS) entry which is preliminary data.</text>
</comment>
<name>A0A9W7IPS1_HIBTR</name>
<keyword evidence="2" id="KW-1185">Reference proteome</keyword>
<dbReference type="OrthoDB" id="676555at2759"/>
<evidence type="ECO:0000313" key="1">
    <source>
        <dbReference type="EMBL" id="GMI99796.1"/>
    </source>
</evidence>
<organism evidence="1 2">
    <name type="scientific">Hibiscus trionum</name>
    <name type="common">Flower of an hour</name>
    <dbReference type="NCBI Taxonomy" id="183268"/>
    <lineage>
        <taxon>Eukaryota</taxon>
        <taxon>Viridiplantae</taxon>
        <taxon>Streptophyta</taxon>
        <taxon>Embryophyta</taxon>
        <taxon>Tracheophyta</taxon>
        <taxon>Spermatophyta</taxon>
        <taxon>Magnoliopsida</taxon>
        <taxon>eudicotyledons</taxon>
        <taxon>Gunneridae</taxon>
        <taxon>Pentapetalae</taxon>
        <taxon>rosids</taxon>
        <taxon>malvids</taxon>
        <taxon>Malvales</taxon>
        <taxon>Malvaceae</taxon>
        <taxon>Malvoideae</taxon>
        <taxon>Hibiscus</taxon>
    </lineage>
</organism>
<dbReference type="AlphaFoldDB" id="A0A9W7IPS1"/>
<dbReference type="PANTHER" id="PTHR33148">
    <property type="entry name" value="PLASTID MOVEMENT IMPAIRED PROTEIN-RELATED"/>
    <property type="match status" value="1"/>
</dbReference>
<dbReference type="PANTHER" id="PTHR33148:SF3">
    <property type="entry name" value="DUF4228 DOMAIN PROTEIN"/>
    <property type="match status" value="1"/>
</dbReference>
<evidence type="ECO:0008006" key="3">
    <source>
        <dbReference type="Google" id="ProtNLM"/>
    </source>
</evidence>
<dbReference type="Proteomes" id="UP001165190">
    <property type="component" value="Unassembled WGS sequence"/>
</dbReference>
<dbReference type="Pfam" id="PF14009">
    <property type="entry name" value="PADRE"/>
    <property type="match status" value="1"/>
</dbReference>
<reference evidence="1" key="1">
    <citation type="submission" date="2023-05" db="EMBL/GenBank/DDBJ databases">
        <title>Genome and transcriptome analyses reveal genes involved in the formation of fine ridges on petal epidermal cells in Hibiscus trionum.</title>
        <authorList>
            <person name="Koshimizu S."/>
            <person name="Masuda S."/>
            <person name="Ishii T."/>
            <person name="Shirasu K."/>
            <person name="Hoshino A."/>
            <person name="Arita M."/>
        </authorList>
    </citation>
    <scope>NUCLEOTIDE SEQUENCE</scope>
    <source>
        <strain evidence="1">Hamamatsu line</strain>
    </source>
</reference>